<accession>A0A285X3T1</accession>
<evidence type="ECO:0000313" key="6">
    <source>
        <dbReference type="Proteomes" id="UP000219193"/>
    </source>
</evidence>
<comment type="similarity">
    <text evidence="1">Belongs to the peptidase M16 family.</text>
</comment>
<dbReference type="InterPro" id="IPR007863">
    <property type="entry name" value="Peptidase_M16_C"/>
</dbReference>
<feature type="domain" description="Peptidase M16 N-terminal" evidence="3">
    <location>
        <begin position="45"/>
        <end position="179"/>
    </location>
</feature>
<protein>
    <submittedName>
        <fullName evidence="5">Predicted Zn-dependent peptidase</fullName>
    </submittedName>
</protein>
<dbReference type="AlphaFoldDB" id="A0A285X3T1"/>
<feature type="domain" description="Peptidase M16 C-terminal" evidence="4">
    <location>
        <begin position="200"/>
        <end position="375"/>
    </location>
</feature>
<dbReference type="GO" id="GO:0046872">
    <property type="term" value="F:metal ion binding"/>
    <property type="evidence" value="ECO:0007669"/>
    <property type="project" value="InterPro"/>
</dbReference>
<name>A0A285X3T1_9FLAO</name>
<dbReference type="InterPro" id="IPR011765">
    <property type="entry name" value="Pept_M16_N"/>
</dbReference>
<reference evidence="6" key="1">
    <citation type="submission" date="2017-09" db="EMBL/GenBank/DDBJ databases">
        <authorList>
            <person name="Varghese N."/>
            <person name="Submissions S."/>
        </authorList>
    </citation>
    <scope>NUCLEOTIDE SEQUENCE [LARGE SCALE GENOMIC DNA]</scope>
    <source>
        <strain evidence="6">CGMCC 1.12641</strain>
    </source>
</reference>
<evidence type="ECO:0000259" key="4">
    <source>
        <dbReference type="Pfam" id="PF05193"/>
    </source>
</evidence>
<feature type="chain" id="PRO_5012312462" evidence="2">
    <location>
        <begin position="21"/>
        <end position="927"/>
    </location>
</feature>
<dbReference type="Proteomes" id="UP000219193">
    <property type="component" value="Unassembled WGS sequence"/>
</dbReference>
<dbReference type="SUPFAM" id="SSF63411">
    <property type="entry name" value="LuxS/MPP-like metallohydrolase"/>
    <property type="match status" value="4"/>
</dbReference>
<dbReference type="PANTHER" id="PTHR11851">
    <property type="entry name" value="METALLOPROTEASE"/>
    <property type="match status" value="1"/>
</dbReference>
<dbReference type="PANTHER" id="PTHR11851:SF49">
    <property type="entry name" value="MITOCHONDRIAL-PROCESSING PEPTIDASE SUBUNIT ALPHA"/>
    <property type="match status" value="1"/>
</dbReference>
<dbReference type="EMBL" id="OCMF01000001">
    <property type="protein sequence ID" value="SOC79656.1"/>
    <property type="molecule type" value="Genomic_DNA"/>
</dbReference>
<feature type="domain" description="Peptidase M16 C-terminal" evidence="4">
    <location>
        <begin position="641"/>
        <end position="818"/>
    </location>
</feature>
<dbReference type="Pfam" id="PF00675">
    <property type="entry name" value="Peptidase_M16"/>
    <property type="match status" value="2"/>
</dbReference>
<organism evidence="5 6">
    <name type="scientific">Salinimicrobium sediminis</name>
    <dbReference type="NCBI Taxonomy" id="1343891"/>
    <lineage>
        <taxon>Bacteria</taxon>
        <taxon>Pseudomonadati</taxon>
        <taxon>Bacteroidota</taxon>
        <taxon>Flavobacteriia</taxon>
        <taxon>Flavobacteriales</taxon>
        <taxon>Flavobacteriaceae</taxon>
        <taxon>Salinimicrobium</taxon>
    </lineage>
</organism>
<dbReference type="Gene3D" id="3.30.830.10">
    <property type="entry name" value="Metalloenzyme, LuxS/M16 peptidase-like"/>
    <property type="match status" value="4"/>
</dbReference>
<dbReference type="OrthoDB" id="9811314at2"/>
<keyword evidence="2" id="KW-0732">Signal</keyword>
<gene>
    <name evidence="5" type="ORF">SAMN06296241_1187</name>
</gene>
<dbReference type="RefSeq" id="WP_097055374.1">
    <property type="nucleotide sequence ID" value="NZ_OCMF01000001.1"/>
</dbReference>
<evidence type="ECO:0000259" key="3">
    <source>
        <dbReference type="Pfam" id="PF00675"/>
    </source>
</evidence>
<evidence type="ECO:0000313" key="5">
    <source>
        <dbReference type="EMBL" id="SOC79656.1"/>
    </source>
</evidence>
<proteinExistence type="inferred from homology"/>
<evidence type="ECO:0000256" key="2">
    <source>
        <dbReference type="SAM" id="SignalP"/>
    </source>
</evidence>
<evidence type="ECO:0000256" key="1">
    <source>
        <dbReference type="ARBA" id="ARBA00007261"/>
    </source>
</evidence>
<dbReference type="Pfam" id="PF05193">
    <property type="entry name" value="Peptidase_M16_C"/>
    <property type="match status" value="2"/>
</dbReference>
<feature type="signal peptide" evidence="2">
    <location>
        <begin position="1"/>
        <end position="20"/>
    </location>
</feature>
<sequence>MKRVSLLLLFLLLLVQEQNAQTFKADDIDIKYEKFVLPNGLTLLVHEDHKAPIVAVNVWYHVGSKNEKPGKSGFAHLFEHLMFNGSENYNDDYFQAIERIGGTDVNGTTNQDRTNYFQNVPVSALDQVLFLESDRMGHLLGAVDQELLDEQRGVVQNEKRQGENQPYGQQWNYLTKAMYPKGHPYSWTVIGEMEDLNAASLEDVHEWFKSYYGAANAVVVIAGDIKPKDAHDKVLKYFGDIPAGPTIERQEVNIPVHNGNTYQVYEDRVPESRVLFAWNTPQYGSREDIYFDLISAILSSGKNSRLYKKLVYEDQTASSVQAFQASGEIASRFISYANVKPGEDVEKVENVLLNEIQNLAENGPTEAELKRVKAEYMANFIKGLERIGGFGGVSDILASSQTYHDDPTHYKKVLKYVENATPQDIQKTAQKWLSQGRHTLIANPFPEYSVTKSEVDRSKLPELGEQKASKFPKIERATLSNGMEIVLAKREGVPTIVMDLMFDAGHKSDHLSSPGTAELSMNLLDEGTKNMNSLEISEKLQLLGAELNSRSDLDFSTLSLRTLKPSLDESLELLSDVILNPSFPQEEFDRLQMEQLNTIKREKSEPISMVLRVMSKYLYGEDHPYGSPFTGTGYAETVENLKRADAVKFYETWIRPNNATLVVTGDINMDELKSKLEKSLKDWKKADVPQITFSKPKTDTKNTLYLIDRPESQQSVIIAGHLTEKYGDLSEMAVEQMISILGGDFTSRINMNLREDKHWAYGAGGFVLGAKEERPFLVYAPVQTDKSAESVTELRKELSEFVSTRPVTGEELEKVKTNSVLGLPGKWETNAAVNNSLSQLVMYDLPDDYYENYDQNVRNLSLTDVRDVSEQVVKPEKVNWFMVGDKAKIASKLDELGFDQIVEINAEGEPLKPTIQKKEPVQESRID</sequence>
<dbReference type="InterPro" id="IPR050361">
    <property type="entry name" value="MPP/UQCRC_Complex"/>
</dbReference>
<dbReference type="InterPro" id="IPR011249">
    <property type="entry name" value="Metalloenz_LuxS/M16"/>
</dbReference>
<keyword evidence="6" id="KW-1185">Reference proteome</keyword>
<feature type="domain" description="Peptidase M16 N-terminal" evidence="3">
    <location>
        <begin position="487"/>
        <end position="617"/>
    </location>
</feature>